<accession>A0AC59Z7S1</accession>
<protein>
    <submittedName>
        <fullName evidence="1">Uncharacterized protein</fullName>
    </submittedName>
</protein>
<dbReference type="EMBL" id="OX596109">
    <property type="protein sequence ID" value="CAN0287584.1"/>
    <property type="molecule type" value="Genomic_DNA"/>
</dbReference>
<reference evidence="1" key="1">
    <citation type="submission" date="2023-05" db="EMBL/GenBank/DDBJ databases">
        <authorList>
            <consortium name="ELIXIR-Norway"/>
        </authorList>
    </citation>
    <scope>NUCLEOTIDE SEQUENCE</scope>
</reference>
<organism evidence="1 2">
    <name type="scientific">Rangifer tarandus platyrhynchus</name>
    <name type="common">Svalbard reindeer</name>
    <dbReference type="NCBI Taxonomy" id="3082113"/>
    <lineage>
        <taxon>Eukaryota</taxon>
        <taxon>Metazoa</taxon>
        <taxon>Chordata</taxon>
        <taxon>Craniata</taxon>
        <taxon>Vertebrata</taxon>
        <taxon>Euteleostomi</taxon>
        <taxon>Mammalia</taxon>
        <taxon>Eutheria</taxon>
        <taxon>Laurasiatheria</taxon>
        <taxon>Artiodactyla</taxon>
        <taxon>Ruminantia</taxon>
        <taxon>Pecora</taxon>
        <taxon>Cervidae</taxon>
        <taxon>Odocoileinae</taxon>
        <taxon>Rangifer</taxon>
    </lineage>
</organism>
<evidence type="ECO:0000313" key="1">
    <source>
        <dbReference type="EMBL" id="CAN0287584.1"/>
    </source>
</evidence>
<gene>
    <name evidence="1" type="ORF">MRATA1EN22A_LOCUS14971</name>
</gene>
<proteinExistence type="predicted"/>
<name>A0AC59Z7S1_RANTA</name>
<sequence length="116" mass="12707">MKISVPVPPRLSDAPACRPGLTHLPPHRLPSCRSSSLQEGAPQSGMPQQDAGFSQAAGSPSCTFQEAHQFSLQRMDLRGKQAFSVKEKIRLRPKEMFAVSNYMRREMGSPAQVLAS</sequence>
<evidence type="ECO:0000313" key="2">
    <source>
        <dbReference type="Proteomes" id="UP001162501"/>
    </source>
</evidence>
<reference evidence="1" key="2">
    <citation type="submission" date="2025-03" db="EMBL/GenBank/DDBJ databases">
        <authorList>
            <consortium name="ELIXIR-Norway"/>
            <consortium name="Elixir Norway"/>
        </authorList>
    </citation>
    <scope>NUCLEOTIDE SEQUENCE</scope>
</reference>
<dbReference type="Proteomes" id="UP001162501">
    <property type="component" value="Chromosome 25"/>
</dbReference>